<dbReference type="EMBL" id="BMAT01001796">
    <property type="protein sequence ID" value="GFR92700.1"/>
    <property type="molecule type" value="Genomic_DNA"/>
</dbReference>
<comment type="caution">
    <text evidence="2">The sequence shown here is derived from an EMBL/GenBank/DDBJ whole genome shotgun (WGS) entry which is preliminary data.</text>
</comment>
<sequence length="223" mass="24825">MEMKGIGMNFRALFFISVLVVISASLGGSQHNVFTKSHVESNFSPGHHINLQTWANNEMQDSLKVDRCSVSLPQRPSNSFETNGRNSTACHGYSSKPACTSTEIDQDLDLTPTVDYDSLELQGEDYCDPISSNCPRELEVTSSHPVVLSRKEVVLPHGVACFTLNIVLDVENFLYCGAYYNCEFLQEELTLMLEHGKPTLRIHDKICADTSLNRGPIDYKIAC</sequence>
<accession>A0AAV4H7H7</accession>
<evidence type="ECO:0000313" key="2">
    <source>
        <dbReference type="EMBL" id="GFR92700.1"/>
    </source>
</evidence>
<gene>
    <name evidence="2" type="ORF">ElyMa_000874100</name>
</gene>
<keyword evidence="3" id="KW-1185">Reference proteome</keyword>
<proteinExistence type="predicted"/>
<feature type="chain" id="PRO_5043640902" evidence="1">
    <location>
        <begin position="25"/>
        <end position="223"/>
    </location>
</feature>
<keyword evidence="1" id="KW-0732">Signal</keyword>
<protein>
    <submittedName>
        <fullName evidence="2">Uncharacterized protein</fullName>
    </submittedName>
</protein>
<evidence type="ECO:0000313" key="3">
    <source>
        <dbReference type="Proteomes" id="UP000762676"/>
    </source>
</evidence>
<dbReference type="Proteomes" id="UP000762676">
    <property type="component" value="Unassembled WGS sequence"/>
</dbReference>
<reference evidence="2 3" key="1">
    <citation type="journal article" date="2021" name="Elife">
        <title>Chloroplast acquisition without the gene transfer in kleptoplastic sea slugs, Plakobranchus ocellatus.</title>
        <authorList>
            <person name="Maeda T."/>
            <person name="Takahashi S."/>
            <person name="Yoshida T."/>
            <person name="Shimamura S."/>
            <person name="Takaki Y."/>
            <person name="Nagai Y."/>
            <person name="Toyoda A."/>
            <person name="Suzuki Y."/>
            <person name="Arimoto A."/>
            <person name="Ishii H."/>
            <person name="Satoh N."/>
            <person name="Nishiyama T."/>
            <person name="Hasebe M."/>
            <person name="Maruyama T."/>
            <person name="Minagawa J."/>
            <person name="Obokata J."/>
            <person name="Shigenobu S."/>
        </authorList>
    </citation>
    <scope>NUCLEOTIDE SEQUENCE [LARGE SCALE GENOMIC DNA]</scope>
</reference>
<feature type="signal peptide" evidence="1">
    <location>
        <begin position="1"/>
        <end position="24"/>
    </location>
</feature>
<name>A0AAV4H7H7_9GAST</name>
<dbReference type="AlphaFoldDB" id="A0AAV4H7H7"/>
<organism evidence="2 3">
    <name type="scientific">Elysia marginata</name>
    <dbReference type="NCBI Taxonomy" id="1093978"/>
    <lineage>
        <taxon>Eukaryota</taxon>
        <taxon>Metazoa</taxon>
        <taxon>Spiralia</taxon>
        <taxon>Lophotrochozoa</taxon>
        <taxon>Mollusca</taxon>
        <taxon>Gastropoda</taxon>
        <taxon>Heterobranchia</taxon>
        <taxon>Euthyneura</taxon>
        <taxon>Panpulmonata</taxon>
        <taxon>Sacoglossa</taxon>
        <taxon>Placobranchoidea</taxon>
        <taxon>Plakobranchidae</taxon>
        <taxon>Elysia</taxon>
    </lineage>
</organism>
<evidence type="ECO:0000256" key="1">
    <source>
        <dbReference type="SAM" id="SignalP"/>
    </source>
</evidence>